<dbReference type="PANTHER" id="PTHR30249">
    <property type="entry name" value="PUTATIVE SEROTONIN TRANSPORTER"/>
    <property type="match status" value="1"/>
</dbReference>
<feature type="transmembrane region" description="Helical" evidence="5">
    <location>
        <begin position="141"/>
        <end position="164"/>
    </location>
</feature>
<dbReference type="RefSeq" id="WP_339096056.1">
    <property type="nucleotide sequence ID" value="NZ_CP149782.1"/>
</dbReference>
<organism evidence="6">
    <name type="scientific">Deinococcus sp. VB142</name>
    <dbReference type="NCBI Taxonomy" id="3112952"/>
    <lineage>
        <taxon>Bacteria</taxon>
        <taxon>Thermotogati</taxon>
        <taxon>Deinococcota</taxon>
        <taxon>Deinococci</taxon>
        <taxon>Deinococcales</taxon>
        <taxon>Deinococcaceae</taxon>
        <taxon>Deinococcus</taxon>
    </lineage>
</organism>
<dbReference type="PANTHER" id="PTHR30249:SF0">
    <property type="entry name" value="PLASTIDAL GLYCOLATE_GLYCERATE TRANSLOCATOR 1, CHLOROPLASTIC"/>
    <property type="match status" value="1"/>
</dbReference>
<proteinExistence type="predicted"/>
<keyword evidence="2 5" id="KW-0812">Transmembrane</keyword>
<feature type="transmembrane region" description="Helical" evidence="5">
    <location>
        <begin position="85"/>
        <end position="104"/>
    </location>
</feature>
<evidence type="ECO:0000256" key="2">
    <source>
        <dbReference type="ARBA" id="ARBA00022692"/>
    </source>
</evidence>
<dbReference type="InterPro" id="IPR007300">
    <property type="entry name" value="CidB/LrgB"/>
</dbReference>
<evidence type="ECO:0000256" key="5">
    <source>
        <dbReference type="SAM" id="Phobius"/>
    </source>
</evidence>
<dbReference type="AlphaFoldDB" id="A0AAU6Q2P9"/>
<feature type="transmembrane region" description="Helical" evidence="5">
    <location>
        <begin position="197"/>
        <end position="220"/>
    </location>
</feature>
<protein>
    <submittedName>
        <fullName evidence="6">LrgB family protein</fullName>
    </submittedName>
</protein>
<evidence type="ECO:0000256" key="1">
    <source>
        <dbReference type="ARBA" id="ARBA00004141"/>
    </source>
</evidence>
<accession>A0AAU6Q2P9</accession>
<dbReference type="Pfam" id="PF04172">
    <property type="entry name" value="LrgB"/>
    <property type="match status" value="1"/>
</dbReference>
<keyword evidence="4 5" id="KW-0472">Membrane</keyword>
<evidence type="ECO:0000256" key="3">
    <source>
        <dbReference type="ARBA" id="ARBA00022989"/>
    </source>
</evidence>
<keyword evidence="3 5" id="KW-1133">Transmembrane helix</keyword>
<evidence type="ECO:0000256" key="4">
    <source>
        <dbReference type="ARBA" id="ARBA00023136"/>
    </source>
</evidence>
<name>A0AAU6Q2P9_9DEIO</name>
<comment type="subcellular location">
    <subcellularLocation>
        <location evidence="1">Membrane</location>
        <topology evidence="1">Multi-pass membrane protein</topology>
    </subcellularLocation>
</comment>
<reference evidence="6" key="1">
    <citation type="submission" date="2024-03" db="EMBL/GenBank/DDBJ databases">
        <title>Deinococcus weizhi sp. nov., isolated from human skin.</title>
        <authorList>
            <person name="Wei Z."/>
            <person name="Tian F."/>
            <person name="Yang C."/>
            <person name="Xin L.T."/>
            <person name="Wen Z.J."/>
            <person name="Lan K.C."/>
            <person name="Yu L."/>
            <person name="Zhe W."/>
            <person name="Dan F.D."/>
            <person name="Jun W."/>
            <person name="Rui Z."/>
            <person name="Yong X.J."/>
            <person name="Ting Y."/>
            <person name="Wei X."/>
            <person name="Xu Z.G."/>
            <person name="Xin Z."/>
            <person name="Dong F.G."/>
            <person name="Ni X.M."/>
            <person name="Zheng M.G."/>
            <person name="Chun Y."/>
            <person name="Qian W.X."/>
        </authorList>
    </citation>
    <scope>NUCLEOTIDE SEQUENCE</scope>
    <source>
        <strain evidence="6">VB142</strain>
    </source>
</reference>
<dbReference type="GO" id="GO:0016020">
    <property type="term" value="C:membrane"/>
    <property type="evidence" value="ECO:0007669"/>
    <property type="project" value="UniProtKB-SubCell"/>
</dbReference>
<sequence>MIWLVVTLLSFVAGVLTQLRFRSPLTNPTLLATVLVAAGLLLSRTPYEGYASEVQSLTSLLAPAVVALAVPMYQQRALLGRQWRALLVGGVTGTVLGVLTDTLLSRALHLGPAAERSLSTAPATSPVALQLAQFTGAPPELAATLAVLSGLVGALVLPPLLTALGVRHPLARGIAIGSVAHGVGTARAREEGPLTGAASSIGMGLAAVIVTLLVALSVAVN</sequence>
<feature type="transmembrane region" description="Helical" evidence="5">
    <location>
        <begin position="54"/>
        <end position="73"/>
    </location>
</feature>
<evidence type="ECO:0000313" key="6">
    <source>
        <dbReference type="EMBL" id="WYF44878.1"/>
    </source>
</evidence>
<gene>
    <name evidence="6" type="ORF">WDJ50_01830</name>
</gene>
<dbReference type="EMBL" id="CP149782">
    <property type="protein sequence ID" value="WYF44878.1"/>
    <property type="molecule type" value="Genomic_DNA"/>
</dbReference>